<keyword evidence="3 4" id="KW-0067">ATP-binding</keyword>
<dbReference type="InterPro" id="IPR052032">
    <property type="entry name" value="ATP-dep_AA_Ligase"/>
</dbReference>
<dbReference type="EMBL" id="BONG01000022">
    <property type="protein sequence ID" value="GIF90309.1"/>
    <property type="molecule type" value="Genomic_DNA"/>
</dbReference>
<dbReference type="AlphaFoldDB" id="A0A8J3K899"/>
<organism evidence="7 8">
    <name type="scientific">Catellatospora chokoriensis</name>
    <dbReference type="NCBI Taxonomy" id="310353"/>
    <lineage>
        <taxon>Bacteria</taxon>
        <taxon>Bacillati</taxon>
        <taxon>Actinomycetota</taxon>
        <taxon>Actinomycetes</taxon>
        <taxon>Micromonosporales</taxon>
        <taxon>Micromonosporaceae</taxon>
        <taxon>Catellatospora</taxon>
    </lineage>
</organism>
<dbReference type="Pfam" id="PF02655">
    <property type="entry name" value="ATP-grasp_3"/>
    <property type="match status" value="1"/>
</dbReference>
<dbReference type="GO" id="GO:0005524">
    <property type="term" value="F:ATP binding"/>
    <property type="evidence" value="ECO:0007669"/>
    <property type="project" value="UniProtKB-UniRule"/>
</dbReference>
<dbReference type="SUPFAM" id="SSF56059">
    <property type="entry name" value="Glutathione synthetase ATP-binding domain-like"/>
    <property type="match status" value="1"/>
</dbReference>
<sequence length="440" mass="46902">MTLPPDRGKPAVPRLAVVFARGAVSPGDLLRSLDGAAELLFVTDGSAHSRALRGLFESAGEVVELSGDPAADAVAVKAFGPDAIVTYCERMLRVTADLAEALGLPFHSPDTVHLLTDKHAQRRRLREAGLEAMRFALVTSPAQAREAAVAVPMPAVVKPVRGEGSRDTFVVDDADSCLARLTDLLSRPDRTAGGYIVEEYLVGVPHPHHGDYVSVESVCVDSAVHHVGITGKLPLLHPFRETGQFWPSALDGAAEAEIAALTSAALAALGVTRGITHTEIKLTPHGPRVIEVNGRIGGYVNELYGRALGVDLVIVAARVALGQPVRLPDGPRPARVHFQHYTQPPLGARTLAAVEGTVRHPRARHRMFTRPGDRLPGGVSSFDLDLLSGDADTHEQMLEVVDECAAQLRFTFTGHGAPSQLSGRDLRRGPRYGAVHGADR</sequence>
<evidence type="ECO:0000313" key="8">
    <source>
        <dbReference type="Proteomes" id="UP000619293"/>
    </source>
</evidence>
<dbReference type="GO" id="GO:0046872">
    <property type="term" value="F:metal ion binding"/>
    <property type="evidence" value="ECO:0007669"/>
    <property type="project" value="InterPro"/>
</dbReference>
<dbReference type="GO" id="GO:0016874">
    <property type="term" value="F:ligase activity"/>
    <property type="evidence" value="ECO:0007669"/>
    <property type="project" value="UniProtKB-KW"/>
</dbReference>
<keyword evidence="8" id="KW-1185">Reference proteome</keyword>
<evidence type="ECO:0000259" key="6">
    <source>
        <dbReference type="PROSITE" id="PS50975"/>
    </source>
</evidence>
<keyword evidence="1" id="KW-0436">Ligase</keyword>
<evidence type="ECO:0000256" key="2">
    <source>
        <dbReference type="ARBA" id="ARBA00022741"/>
    </source>
</evidence>
<protein>
    <recommendedName>
        <fullName evidence="6">ATP-grasp domain-containing protein</fullName>
    </recommendedName>
</protein>
<name>A0A8J3K899_9ACTN</name>
<evidence type="ECO:0000256" key="3">
    <source>
        <dbReference type="ARBA" id="ARBA00022840"/>
    </source>
</evidence>
<evidence type="ECO:0000313" key="7">
    <source>
        <dbReference type="EMBL" id="GIF90309.1"/>
    </source>
</evidence>
<dbReference type="InterPro" id="IPR011761">
    <property type="entry name" value="ATP-grasp"/>
</dbReference>
<dbReference type="PROSITE" id="PS50975">
    <property type="entry name" value="ATP_GRASP"/>
    <property type="match status" value="1"/>
</dbReference>
<dbReference type="Proteomes" id="UP000619293">
    <property type="component" value="Unassembled WGS sequence"/>
</dbReference>
<reference evidence="7 8" key="1">
    <citation type="submission" date="2021-01" db="EMBL/GenBank/DDBJ databases">
        <title>Whole genome shotgun sequence of Catellatospora chokoriensis NBRC 107358.</title>
        <authorList>
            <person name="Komaki H."/>
            <person name="Tamura T."/>
        </authorList>
    </citation>
    <scope>NUCLEOTIDE SEQUENCE [LARGE SCALE GENOMIC DNA]</scope>
    <source>
        <strain evidence="7 8">NBRC 107358</strain>
    </source>
</reference>
<keyword evidence="2 4" id="KW-0547">Nucleotide-binding</keyword>
<dbReference type="PANTHER" id="PTHR43585">
    <property type="entry name" value="FUMIPYRROLE BIOSYNTHESIS PROTEIN C"/>
    <property type="match status" value="1"/>
</dbReference>
<evidence type="ECO:0000256" key="1">
    <source>
        <dbReference type="ARBA" id="ARBA00022598"/>
    </source>
</evidence>
<evidence type="ECO:0000256" key="5">
    <source>
        <dbReference type="SAM" id="MobiDB-lite"/>
    </source>
</evidence>
<feature type="region of interest" description="Disordered" evidence="5">
    <location>
        <begin position="416"/>
        <end position="440"/>
    </location>
</feature>
<accession>A0A8J3K899</accession>
<dbReference type="Gene3D" id="3.30.470.20">
    <property type="entry name" value="ATP-grasp fold, B domain"/>
    <property type="match status" value="1"/>
</dbReference>
<gene>
    <name evidence="7" type="ORF">Cch02nite_37530</name>
</gene>
<dbReference type="InterPro" id="IPR003806">
    <property type="entry name" value="ATP-grasp_PylC-type"/>
</dbReference>
<feature type="domain" description="ATP-grasp" evidence="6">
    <location>
        <begin position="122"/>
        <end position="321"/>
    </location>
</feature>
<dbReference type="PANTHER" id="PTHR43585:SF2">
    <property type="entry name" value="ATP-GRASP ENZYME FSQD"/>
    <property type="match status" value="1"/>
</dbReference>
<comment type="caution">
    <text evidence="7">The sequence shown here is derived from an EMBL/GenBank/DDBJ whole genome shotgun (WGS) entry which is preliminary data.</text>
</comment>
<evidence type="ECO:0000256" key="4">
    <source>
        <dbReference type="PROSITE-ProRule" id="PRU00409"/>
    </source>
</evidence>
<proteinExistence type="predicted"/>